<evidence type="ECO:0000313" key="5">
    <source>
        <dbReference type="EMBL" id="OAV99601.1"/>
    </source>
</evidence>
<dbReference type="EC" id="1.2.4.4" evidence="2"/>
<feature type="compositionally biased region" description="Low complexity" evidence="3">
    <location>
        <begin position="36"/>
        <end position="48"/>
    </location>
</feature>
<feature type="domain" description="Dehydrogenase E1 component" evidence="4">
    <location>
        <begin position="97"/>
        <end position="399"/>
    </location>
</feature>
<gene>
    <name evidence="5" type="ORF">PTTG_00585</name>
</gene>
<dbReference type="PANTHER" id="PTHR43380:SF1">
    <property type="entry name" value="2-OXOISOVALERATE DEHYDROGENASE SUBUNIT ALPHA, MITOCHONDRIAL"/>
    <property type="match status" value="1"/>
</dbReference>
<name>A0A180H464_PUCT1</name>
<evidence type="ECO:0000313" key="7">
    <source>
        <dbReference type="Proteomes" id="UP000005240"/>
    </source>
</evidence>
<dbReference type="InterPro" id="IPR029061">
    <property type="entry name" value="THDP-binding"/>
</dbReference>
<comment type="cofactor">
    <cofactor evidence="2">
        <name>thiamine diphosphate</name>
        <dbReference type="ChEBI" id="CHEBI:58937"/>
    </cofactor>
</comment>
<evidence type="ECO:0000259" key="4">
    <source>
        <dbReference type="Pfam" id="PF00676"/>
    </source>
</evidence>
<dbReference type="AlphaFoldDB" id="A0A180H464"/>
<dbReference type="Gene3D" id="3.40.50.970">
    <property type="match status" value="1"/>
</dbReference>
<dbReference type="Proteomes" id="UP000005240">
    <property type="component" value="Unassembled WGS sequence"/>
</dbReference>
<dbReference type="InterPro" id="IPR050771">
    <property type="entry name" value="Alpha-ketoacid_DH_E1_comp"/>
</dbReference>
<dbReference type="EnsemblFungi" id="PTTG_00585-t43_1">
    <property type="protein sequence ID" value="PTTG_00585-t43_1-p1"/>
    <property type="gene ID" value="PTTG_00585"/>
</dbReference>
<protein>
    <recommendedName>
        <fullName evidence="2">2-oxoisovalerate dehydrogenase subunit alpha</fullName>
        <ecNumber evidence="2">1.2.4.4</ecNumber>
    </recommendedName>
    <alternativeName>
        <fullName evidence="2">Branched-chain alpha-keto acid dehydrogenase E1 component alpha chain</fullName>
    </alternativeName>
</protein>
<dbReference type="InterPro" id="IPR001017">
    <property type="entry name" value="DH_E1"/>
</dbReference>
<comment type="function">
    <text evidence="2">The branched-chain alpha-keto dehydrogenase complex catalyzes the overall conversion of alpha-keto acids to acyl-CoA and CO(2). It contains multiple copies of three enzymatic components: branched-chain alpha-keto acid decarboxylase (E1), lipoamide acyltransferase (E2) and lipoamide dehydrogenase (E3).</text>
</comment>
<reference evidence="5" key="2">
    <citation type="submission" date="2016-05" db="EMBL/GenBank/DDBJ databases">
        <title>Comparative analysis highlights variable genome content of wheat rusts and divergence of the mating loci.</title>
        <authorList>
            <person name="Cuomo C.A."/>
            <person name="Bakkeren G."/>
            <person name="Szabo L."/>
            <person name="Khalil H."/>
            <person name="Joly D."/>
            <person name="Goldberg J."/>
            <person name="Young S."/>
            <person name="Zeng Q."/>
            <person name="Fellers J."/>
        </authorList>
    </citation>
    <scope>NUCLEOTIDE SEQUENCE [LARGE SCALE GENOMIC DNA]</scope>
    <source>
        <strain evidence="5">1-1 BBBD Race 1</strain>
    </source>
</reference>
<reference evidence="6" key="4">
    <citation type="submission" date="2025-05" db="UniProtKB">
        <authorList>
            <consortium name="EnsemblFungi"/>
        </authorList>
    </citation>
    <scope>IDENTIFICATION</scope>
    <source>
        <strain evidence="6">isolate 1-1 / race 1 (BBBD)</strain>
    </source>
</reference>
<keyword evidence="7" id="KW-1185">Reference proteome</keyword>
<organism evidence="5">
    <name type="scientific">Puccinia triticina (isolate 1-1 / race 1 (BBBD))</name>
    <name type="common">Brown leaf rust fungus</name>
    <dbReference type="NCBI Taxonomy" id="630390"/>
    <lineage>
        <taxon>Eukaryota</taxon>
        <taxon>Fungi</taxon>
        <taxon>Dikarya</taxon>
        <taxon>Basidiomycota</taxon>
        <taxon>Pucciniomycotina</taxon>
        <taxon>Pucciniomycetes</taxon>
        <taxon>Pucciniales</taxon>
        <taxon>Pucciniaceae</taxon>
        <taxon>Puccinia</taxon>
    </lineage>
</organism>
<dbReference type="GO" id="GO:0003863">
    <property type="term" value="F:branched-chain 2-oxo acid dehydrogenase activity"/>
    <property type="evidence" value="ECO:0007669"/>
    <property type="project" value="UniProtKB-EC"/>
</dbReference>
<dbReference type="PANTHER" id="PTHR43380">
    <property type="entry name" value="2-OXOISOVALERATE DEHYDROGENASE SUBUNIT ALPHA, MITOCHONDRIAL"/>
    <property type="match status" value="1"/>
</dbReference>
<evidence type="ECO:0000256" key="3">
    <source>
        <dbReference type="SAM" id="MobiDB-lite"/>
    </source>
</evidence>
<evidence type="ECO:0000256" key="2">
    <source>
        <dbReference type="RuleBase" id="RU365014"/>
    </source>
</evidence>
<dbReference type="EMBL" id="ADAS02000002">
    <property type="protein sequence ID" value="OAV99601.1"/>
    <property type="molecule type" value="Genomic_DNA"/>
</dbReference>
<evidence type="ECO:0000313" key="6">
    <source>
        <dbReference type="EnsemblFungi" id="PTTG_00585-t43_1-p1"/>
    </source>
</evidence>
<keyword evidence="1 2" id="KW-0560">Oxidoreductase</keyword>
<feature type="region of interest" description="Disordered" evidence="3">
    <location>
        <begin position="25"/>
        <end position="48"/>
    </location>
</feature>
<reference evidence="6 7" key="3">
    <citation type="journal article" date="2017" name="G3 (Bethesda)">
        <title>Comparative analysis highlights variable genome content of wheat rusts and divergence of the mating loci.</title>
        <authorList>
            <person name="Cuomo C.A."/>
            <person name="Bakkeren G."/>
            <person name="Khalil H.B."/>
            <person name="Panwar V."/>
            <person name="Joly D."/>
            <person name="Linning R."/>
            <person name="Sakthikumar S."/>
            <person name="Song X."/>
            <person name="Adiconis X."/>
            <person name="Fan L."/>
            <person name="Goldberg J.M."/>
            <person name="Levin J.Z."/>
            <person name="Young S."/>
            <person name="Zeng Q."/>
            <person name="Anikster Y."/>
            <person name="Bruce M."/>
            <person name="Wang M."/>
            <person name="Yin C."/>
            <person name="McCallum B."/>
            <person name="Szabo L.J."/>
            <person name="Hulbert S."/>
            <person name="Chen X."/>
            <person name="Fellers J.P."/>
        </authorList>
    </citation>
    <scope>NUCLEOTIDE SEQUENCE</scope>
    <source>
        <strain evidence="7">Isolate 1-1 / race 1 (BBBD)</strain>
        <strain evidence="6">isolate 1-1 / race 1 (BBBD)</strain>
    </source>
</reference>
<dbReference type="STRING" id="630390.A0A180H464"/>
<sequence length="445" mass="50125">MISGLLRINRLRRTTTRSHARLAQLHQQQTTFRPRSLSTTPSSSQEQQQQILFDPLIPLKILNPVGKKNSTDPPNTPLPHLDQLENESFATKVYGIMLGLPILDTFMSNLQRHGRISFYMTSYGEEGAVVGSAAALGDHDEVFAQYREQGILLWRGCSLDYLIAQCFGSMEDESSKGRQMPVHYASKKHYFHSISSPLATQIPQAAGAAYALKRTRQKGERLDDCVVCYLGEGAASEGDFHAGINMASVLGGPIVFFVRNNGFAISTPSSQQFKGDGIASRAAGYGIDAIRVDGNDPLAVYLATREARRRALEGAGRAVMVEAMTYRVGHHSTSDDSSAYRNPNEVDQWRKRDNPINRMRAFLESKAWWDPVKEEDRIKQWKTDISKSVKRAEKMPKPSLANMWTDTYGTEQIHLDQQRLESQRIIEKYSEYPVYKEELKRFSKA</sequence>
<proteinExistence type="inferred from homology"/>
<comment type="catalytic activity">
    <reaction evidence="2">
        <text>N(6)-[(R)-lipoyl]-L-lysyl-[protein] + 3-methyl-2-oxobutanoate + H(+) = N(6)-[(R)-S(8)-2-methylpropanoyldihydrolipoyl]-L-lysyl-[protein] + CO2</text>
        <dbReference type="Rhea" id="RHEA:13457"/>
        <dbReference type="Rhea" id="RHEA-COMP:10474"/>
        <dbReference type="Rhea" id="RHEA-COMP:10497"/>
        <dbReference type="ChEBI" id="CHEBI:11851"/>
        <dbReference type="ChEBI" id="CHEBI:15378"/>
        <dbReference type="ChEBI" id="CHEBI:16526"/>
        <dbReference type="ChEBI" id="CHEBI:83099"/>
        <dbReference type="ChEBI" id="CHEBI:83142"/>
        <dbReference type="EC" id="1.2.4.4"/>
    </reaction>
</comment>
<accession>A0A180H464</accession>
<dbReference type="GO" id="GO:0009083">
    <property type="term" value="P:branched-chain amino acid catabolic process"/>
    <property type="evidence" value="ECO:0007669"/>
    <property type="project" value="TreeGrafter"/>
</dbReference>
<dbReference type="Pfam" id="PF00676">
    <property type="entry name" value="E1_dh"/>
    <property type="match status" value="1"/>
</dbReference>
<dbReference type="CDD" id="cd02000">
    <property type="entry name" value="TPP_E1_PDC_ADC_BCADC"/>
    <property type="match status" value="1"/>
</dbReference>
<dbReference type="VEuPathDB" id="FungiDB:PTTG_00585"/>
<dbReference type="FunFam" id="3.40.50.970:FF:000108">
    <property type="entry name" value="2-oxoisovalerate dehydrogenase subunit alpha"/>
    <property type="match status" value="1"/>
</dbReference>
<dbReference type="OrthoDB" id="3845at2759"/>
<reference evidence="5" key="1">
    <citation type="submission" date="2009-11" db="EMBL/GenBank/DDBJ databases">
        <authorList>
            <consortium name="The Broad Institute Genome Sequencing Platform"/>
            <person name="Ward D."/>
            <person name="Feldgarden M."/>
            <person name="Earl A."/>
            <person name="Young S.K."/>
            <person name="Zeng Q."/>
            <person name="Koehrsen M."/>
            <person name="Alvarado L."/>
            <person name="Berlin A."/>
            <person name="Bochicchio J."/>
            <person name="Borenstein D."/>
            <person name="Chapman S.B."/>
            <person name="Chen Z."/>
            <person name="Engels R."/>
            <person name="Freedman E."/>
            <person name="Gellesch M."/>
            <person name="Goldberg J."/>
            <person name="Griggs A."/>
            <person name="Gujja S."/>
            <person name="Heilman E."/>
            <person name="Heiman D."/>
            <person name="Hepburn T."/>
            <person name="Howarth C."/>
            <person name="Jen D."/>
            <person name="Larson L."/>
            <person name="Lewis B."/>
            <person name="Mehta T."/>
            <person name="Park D."/>
            <person name="Pearson M."/>
            <person name="Roberts A."/>
            <person name="Saif S."/>
            <person name="Shea T."/>
            <person name="Shenoy N."/>
            <person name="Sisk P."/>
            <person name="Stolte C."/>
            <person name="Sykes S."/>
            <person name="Thomson T."/>
            <person name="Walk T."/>
            <person name="White J."/>
            <person name="Yandava C."/>
            <person name="Izard J."/>
            <person name="Baranova O.V."/>
            <person name="Blanton J.M."/>
            <person name="Tanner A.C."/>
            <person name="Dewhirst F.E."/>
            <person name="Haas B."/>
            <person name="Nusbaum C."/>
            <person name="Birren B."/>
        </authorList>
    </citation>
    <scope>NUCLEOTIDE SEQUENCE [LARGE SCALE GENOMIC DNA]</scope>
    <source>
        <strain evidence="5">1-1 BBBD Race 1</strain>
    </source>
</reference>
<dbReference type="SUPFAM" id="SSF52518">
    <property type="entry name" value="Thiamin diphosphate-binding fold (THDP-binding)"/>
    <property type="match status" value="1"/>
</dbReference>
<evidence type="ECO:0000256" key="1">
    <source>
        <dbReference type="ARBA" id="ARBA00023002"/>
    </source>
</evidence>
<comment type="similarity">
    <text evidence="2">Belongs to the BCKDHA family.</text>
</comment>
<keyword evidence="2" id="KW-0786">Thiamine pyrophosphate</keyword>